<dbReference type="GO" id="GO:0005886">
    <property type="term" value="C:plasma membrane"/>
    <property type="evidence" value="ECO:0007669"/>
    <property type="project" value="TreeGrafter"/>
</dbReference>
<evidence type="ECO:0000256" key="1">
    <source>
        <dbReference type="ARBA" id="ARBA00008846"/>
    </source>
</evidence>
<accession>A0A7R8CLT8</accession>
<dbReference type="Proteomes" id="UP000675881">
    <property type="component" value="Chromosome 15"/>
</dbReference>
<dbReference type="SUPFAM" id="SSF52540">
    <property type="entry name" value="P-loop containing nucleoside triphosphate hydrolases"/>
    <property type="match status" value="1"/>
</dbReference>
<dbReference type="InterPro" id="IPR051641">
    <property type="entry name" value="RGK_GTP-binding_reg"/>
</dbReference>
<proteinExistence type="inferred from homology"/>
<dbReference type="AlphaFoldDB" id="A0A7R8CLT8"/>
<reference evidence="3" key="1">
    <citation type="submission" date="2021-02" db="EMBL/GenBank/DDBJ databases">
        <authorList>
            <person name="Bekaert M."/>
        </authorList>
    </citation>
    <scope>NUCLEOTIDE SEQUENCE</scope>
    <source>
        <strain evidence="3">IoA-00</strain>
    </source>
</reference>
<dbReference type="GO" id="GO:0003924">
    <property type="term" value="F:GTPase activity"/>
    <property type="evidence" value="ECO:0007669"/>
    <property type="project" value="InterPro"/>
</dbReference>
<dbReference type="Pfam" id="PF00071">
    <property type="entry name" value="Ras"/>
    <property type="match status" value="1"/>
</dbReference>
<name>A0A7R8CLT8_LEPSM</name>
<keyword evidence="2" id="KW-0597">Phosphoprotein</keyword>
<dbReference type="GO" id="GO:0005246">
    <property type="term" value="F:calcium channel regulator activity"/>
    <property type="evidence" value="ECO:0007669"/>
    <property type="project" value="TreeGrafter"/>
</dbReference>
<dbReference type="InterPro" id="IPR027417">
    <property type="entry name" value="P-loop_NTPase"/>
</dbReference>
<dbReference type="PANTHER" id="PTHR45775">
    <property type="entry name" value="RAD, GEM/KIR FAMILY MEMBER 2, ISOFORM C"/>
    <property type="match status" value="1"/>
</dbReference>
<dbReference type="InterPro" id="IPR001806">
    <property type="entry name" value="Small_GTPase"/>
</dbReference>
<dbReference type="EMBL" id="HG994594">
    <property type="protein sequence ID" value="CAF2860816.1"/>
    <property type="molecule type" value="Genomic_DNA"/>
</dbReference>
<dbReference type="SMART" id="SM00175">
    <property type="entry name" value="RAB"/>
    <property type="match status" value="1"/>
</dbReference>
<evidence type="ECO:0000313" key="4">
    <source>
        <dbReference type="Proteomes" id="UP000675881"/>
    </source>
</evidence>
<evidence type="ECO:0000313" key="3">
    <source>
        <dbReference type="EMBL" id="CAF2860816.1"/>
    </source>
</evidence>
<dbReference type="PANTHER" id="PTHR45775:SF6">
    <property type="entry name" value="RAD, GEM_KIR FAMILY MEMBER 2, ISOFORM C"/>
    <property type="match status" value="1"/>
</dbReference>
<comment type="similarity">
    <text evidence="1">Belongs to the small GTPase superfamily. RGK family.</text>
</comment>
<organism evidence="3 4">
    <name type="scientific">Lepeophtheirus salmonis</name>
    <name type="common">Salmon louse</name>
    <name type="synonym">Caligus salmonis</name>
    <dbReference type="NCBI Taxonomy" id="72036"/>
    <lineage>
        <taxon>Eukaryota</taxon>
        <taxon>Metazoa</taxon>
        <taxon>Ecdysozoa</taxon>
        <taxon>Arthropoda</taxon>
        <taxon>Crustacea</taxon>
        <taxon>Multicrustacea</taxon>
        <taxon>Hexanauplia</taxon>
        <taxon>Copepoda</taxon>
        <taxon>Siphonostomatoida</taxon>
        <taxon>Caligidae</taxon>
        <taxon>Lepeophtheirus</taxon>
    </lineage>
</organism>
<keyword evidence="4" id="KW-1185">Reference proteome</keyword>
<dbReference type="SMART" id="SM00173">
    <property type="entry name" value="RAS"/>
    <property type="match status" value="1"/>
</dbReference>
<dbReference type="OrthoDB" id="5239715at2759"/>
<gene>
    <name evidence="3" type="ORF">LSAA_5932</name>
</gene>
<evidence type="ECO:0000256" key="2">
    <source>
        <dbReference type="ARBA" id="ARBA00022553"/>
    </source>
</evidence>
<dbReference type="PRINTS" id="PR00449">
    <property type="entry name" value="RASTRNSFRMNG"/>
</dbReference>
<dbReference type="GO" id="GO:0005525">
    <property type="term" value="F:GTP binding"/>
    <property type="evidence" value="ECO:0007669"/>
    <property type="project" value="InterPro"/>
</dbReference>
<protein>
    <submittedName>
        <fullName evidence="3">(salmon louse) hypothetical protein</fullName>
    </submittedName>
</protein>
<sequence>MANTLIVPKRRSRGSSLPGNIILDQEDIYRLRNFSMAGKKSDKPKGRFFKKLQKVTTVLIQLDRALNYEVVPIAAAQSQQMTTHPLLHPVVRPKVQGDLHTGILAMEQRVHPLPVNRHNHLKLKKILLLRIQNWLYYKVAMLGASGVGKSALTSQFLSSDDMNTYDSVGKIRRTFQKTVSLSVDGNESKLVFIDHSSTDMSVENQVSTYEPDGYIVVYAIDESETGKAVAIRHGCKYIETSPGINHNVDELLVGMLTQIQLRINHQASAKEQKSNGGFKILDLMEKMRNWTESLFSWIIPNSRGSEGDLIQNTGGLMMRLSKTKSDPWQGLKKRNLKSVVPGDFVAESDVDLFQQGCQGSEDQPSAERCILIVFQ</sequence>
<dbReference type="Gene3D" id="3.40.50.300">
    <property type="entry name" value="P-loop containing nucleotide triphosphate hydrolases"/>
    <property type="match status" value="2"/>
</dbReference>